<sequence>MGLFDRISRVIRSYLNALVGSAEDPEKILDQTLIEMQDNLVQLRQAVAQAIASQKRLEQQFNQNEKQAHEWEGRAKLALQKGDEALALEALNRKQTATSAALALKGQLEQSLGQVKTLKTQMIALESKIAEAKTKKDMLVARARAAKASEQINQAIGKVGTNSSMAAFERMEDQVLQMEAQSQAVAELSTDSLEAKFAELESGGSAEAELAALKQQLSTPSAQLPEAAVAYDPELEALKRQLEQDS</sequence>
<proteinExistence type="inferred from homology"/>
<keyword evidence="4" id="KW-1185">Reference proteome</keyword>
<dbReference type="Pfam" id="PF04012">
    <property type="entry name" value="PspA_IM30"/>
    <property type="match status" value="1"/>
</dbReference>
<organism evidence="3 4">
    <name type="scientific">Candidatus Synechococcus calcipolaris G9</name>
    <dbReference type="NCBI Taxonomy" id="1497997"/>
    <lineage>
        <taxon>Bacteria</taxon>
        <taxon>Bacillati</taxon>
        <taxon>Cyanobacteriota</taxon>
        <taxon>Cyanophyceae</taxon>
        <taxon>Synechococcales</taxon>
        <taxon>Synechococcaceae</taxon>
        <taxon>Synechococcus</taxon>
    </lineage>
</organism>
<evidence type="ECO:0000313" key="3">
    <source>
        <dbReference type="EMBL" id="MDG2991266.1"/>
    </source>
</evidence>
<evidence type="ECO:0000256" key="1">
    <source>
        <dbReference type="ARBA" id="ARBA00043985"/>
    </source>
</evidence>
<dbReference type="InterPro" id="IPR007157">
    <property type="entry name" value="PspA_VIPP1"/>
</dbReference>
<name>A0ABT6F085_9SYNE</name>
<dbReference type="EMBL" id="JAKKUT010000002">
    <property type="protein sequence ID" value="MDG2991266.1"/>
    <property type="molecule type" value="Genomic_DNA"/>
</dbReference>
<dbReference type="PANTHER" id="PTHR31088">
    <property type="entry name" value="MEMBRANE-ASSOCIATED PROTEIN VIPP1, CHLOROPLASTIC"/>
    <property type="match status" value="1"/>
</dbReference>
<gene>
    <name evidence="3" type="ORF">L3556_10040</name>
</gene>
<dbReference type="PANTHER" id="PTHR31088:SF6">
    <property type="entry name" value="PHAGE SHOCK PROTEIN A"/>
    <property type="match status" value="1"/>
</dbReference>
<evidence type="ECO:0000256" key="2">
    <source>
        <dbReference type="SAM" id="Coils"/>
    </source>
</evidence>
<feature type="coiled-coil region" evidence="2">
    <location>
        <begin position="115"/>
        <end position="142"/>
    </location>
</feature>
<evidence type="ECO:0000313" key="4">
    <source>
        <dbReference type="Proteomes" id="UP001154265"/>
    </source>
</evidence>
<protein>
    <submittedName>
        <fullName evidence="3">PspA/IM30 family protein</fullName>
    </submittedName>
</protein>
<reference evidence="3" key="2">
    <citation type="submission" date="2022-01" db="EMBL/GenBank/DDBJ databases">
        <authorList>
            <person name="Zivanovic Y."/>
            <person name="Moreira D."/>
            <person name="Lopez-Garcia P."/>
        </authorList>
    </citation>
    <scope>NUCLEOTIDE SEQUENCE</scope>
    <source>
        <strain evidence="3">G9</strain>
    </source>
</reference>
<comment type="caution">
    <text evidence="3">The sequence shown here is derived from an EMBL/GenBank/DDBJ whole genome shotgun (WGS) entry which is preliminary data.</text>
</comment>
<keyword evidence="2" id="KW-0175">Coiled coil</keyword>
<dbReference type="Proteomes" id="UP001154265">
    <property type="component" value="Unassembled WGS sequence"/>
</dbReference>
<reference evidence="3" key="1">
    <citation type="journal article" date="2022" name="Genome Biol. Evol.">
        <title>A New Gene Family Diagnostic for Intracellular Biomineralization of Amorphous Ca Carbonates by Cyanobacteria.</title>
        <authorList>
            <person name="Benzerara K."/>
            <person name="Duprat E."/>
            <person name="Bitard-Feildel T."/>
            <person name="Caumes G."/>
            <person name="Cassier-Chauvat C."/>
            <person name="Chauvat F."/>
            <person name="Dezi M."/>
            <person name="Diop S.I."/>
            <person name="Gaschignard G."/>
            <person name="Gorgen S."/>
            <person name="Gugger M."/>
            <person name="Lopez-Garcia P."/>
            <person name="Millet M."/>
            <person name="Skouri-Panet F."/>
            <person name="Moreira D."/>
            <person name="Callebaut I."/>
        </authorList>
    </citation>
    <scope>NUCLEOTIDE SEQUENCE</scope>
    <source>
        <strain evidence="3">G9</strain>
    </source>
</reference>
<feature type="coiled-coil region" evidence="2">
    <location>
        <begin position="33"/>
        <end position="74"/>
    </location>
</feature>
<dbReference type="RefSeq" id="WP_277867140.1">
    <property type="nucleotide sequence ID" value="NZ_JAKKUT010000002.1"/>
</dbReference>
<accession>A0ABT6F085</accession>
<comment type="similarity">
    <text evidence="1">Belongs to the PspA/Vipp/IM30 family.</text>
</comment>